<reference evidence="6 7" key="1">
    <citation type="submission" date="2020-08" db="EMBL/GenBank/DDBJ databases">
        <title>Sequencing the genomes of 1000 actinobacteria strains.</title>
        <authorList>
            <person name="Klenk H.-P."/>
        </authorList>
    </citation>
    <scope>NUCLEOTIDE SEQUENCE [LARGE SCALE GENOMIC DNA]</scope>
    <source>
        <strain evidence="6 7">DSM 44230</strain>
    </source>
</reference>
<gene>
    <name evidence="6" type="ORF">HNR67_000702</name>
</gene>
<dbReference type="GO" id="GO:0016787">
    <property type="term" value="F:hydrolase activity"/>
    <property type="evidence" value="ECO:0007669"/>
    <property type="project" value="UniProtKB-KW"/>
</dbReference>
<keyword evidence="4" id="KW-0862">Zinc</keyword>
<keyword evidence="3 6" id="KW-0378">Hydrolase</keyword>
<keyword evidence="7" id="KW-1185">Reference proteome</keyword>
<dbReference type="InterPro" id="IPR001279">
    <property type="entry name" value="Metallo-B-lactamas"/>
</dbReference>
<proteinExistence type="inferred from homology"/>
<dbReference type="SUPFAM" id="SSF56281">
    <property type="entry name" value="Metallo-hydrolase/oxidoreductase"/>
    <property type="match status" value="1"/>
</dbReference>
<evidence type="ECO:0000259" key="5">
    <source>
        <dbReference type="SMART" id="SM00849"/>
    </source>
</evidence>
<dbReference type="EMBL" id="JACHMH010000001">
    <property type="protein sequence ID" value="MBB4674584.1"/>
    <property type="molecule type" value="Genomic_DNA"/>
</dbReference>
<sequence>MRVHHLNCASMAPLGGRLINGDAPPHRAASLVAHCLLIETGQGLVLVDTGLGVDDVRTPGRLGAMFRFSCRPKLLEAETAVRQIARLGYSPADVRHIVLTHLDLDHAGGLADFPQAKVHVHADEYAAAMARRTLGERSRYVPAQWAHHPDWARYSTSEGERWFGMEAVRQLDGLPPEILLIPLAGHTHGHSGVAVAVAGDRWLLHAGDAYFFHGEVNAQPSRGTPGLDLFQTVVAVNRTKRLDNQRRLHALAAAEPQRIQVFSAHDPLEFERCREGAA</sequence>
<evidence type="ECO:0000313" key="6">
    <source>
        <dbReference type="EMBL" id="MBB4674584.1"/>
    </source>
</evidence>
<dbReference type="PANTHER" id="PTHR42978:SF3">
    <property type="entry name" value="BLR3078 PROTEIN"/>
    <property type="match status" value="1"/>
</dbReference>
<comment type="similarity">
    <text evidence="1">Belongs to the metallo-beta-lactamase superfamily.</text>
</comment>
<evidence type="ECO:0000256" key="3">
    <source>
        <dbReference type="ARBA" id="ARBA00022801"/>
    </source>
</evidence>
<dbReference type="SMART" id="SM00849">
    <property type="entry name" value="Lactamase_B"/>
    <property type="match status" value="1"/>
</dbReference>
<dbReference type="Gene3D" id="3.60.15.10">
    <property type="entry name" value="Ribonuclease Z/Hydroxyacylglutathione hydrolase-like"/>
    <property type="match status" value="1"/>
</dbReference>
<evidence type="ECO:0000256" key="4">
    <source>
        <dbReference type="ARBA" id="ARBA00022833"/>
    </source>
</evidence>
<dbReference type="GO" id="GO:0046872">
    <property type="term" value="F:metal ion binding"/>
    <property type="evidence" value="ECO:0007669"/>
    <property type="project" value="UniProtKB-KW"/>
</dbReference>
<keyword evidence="2" id="KW-0479">Metal-binding</keyword>
<dbReference type="InterPro" id="IPR036866">
    <property type="entry name" value="RibonucZ/Hydroxyglut_hydro"/>
</dbReference>
<name>A0A7W7C7D9_9PSEU</name>
<organism evidence="6 7">
    <name type="scientific">Crossiella cryophila</name>
    <dbReference type="NCBI Taxonomy" id="43355"/>
    <lineage>
        <taxon>Bacteria</taxon>
        <taxon>Bacillati</taxon>
        <taxon>Actinomycetota</taxon>
        <taxon>Actinomycetes</taxon>
        <taxon>Pseudonocardiales</taxon>
        <taxon>Pseudonocardiaceae</taxon>
        <taxon>Crossiella</taxon>
    </lineage>
</organism>
<comment type="caution">
    <text evidence="6">The sequence shown here is derived from an EMBL/GenBank/DDBJ whole genome shotgun (WGS) entry which is preliminary data.</text>
</comment>
<dbReference type="Proteomes" id="UP000533598">
    <property type="component" value="Unassembled WGS sequence"/>
</dbReference>
<dbReference type="InterPro" id="IPR051013">
    <property type="entry name" value="MBL_superfamily_lactonases"/>
</dbReference>
<dbReference type="RefSeq" id="WP_185000686.1">
    <property type="nucleotide sequence ID" value="NZ_BAAAUI010000003.1"/>
</dbReference>
<feature type="domain" description="Metallo-beta-lactamase" evidence="5">
    <location>
        <begin position="32"/>
        <end position="265"/>
    </location>
</feature>
<evidence type="ECO:0000313" key="7">
    <source>
        <dbReference type="Proteomes" id="UP000533598"/>
    </source>
</evidence>
<dbReference type="Pfam" id="PF00753">
    <property type="entry name" value="Lactamase_B"/>
    <property type="match status" value="1"/>
</dbReference>
<accession>A0A7W7C7D9</accession>
<dbReference type="AlphaFoldDB" id="A0A7W7C7D9"/>
<dbReference type="PANTHER" id="PTHR42978">
    <property type="entry name" value="QUORUM-QUENCHING LACTONASE YTNP-RELATED-RELATED"/>
    <property type="match status" value="1"/>
</dbReference>
<evidence type="ECO:0000256" key="1">
    <source>
        <dbReference type="ARBA" id="ARBA00007749"/>
    </source>
</evidence>
<protein>
    <submittedName>
        <fullName evidence="6">Glyoxylase-like metal-dependent hydrolase (Beta-lactamase superfamily II)</fullName>
    </submittedName>
</protein>
<evidence type="ECO:0000256" key="2">
    <source>
        <dbReference type="ARBA" id="ARBA00022723"/>
    </source>
</evidence>
<dbReference type="CDD" id="cd07742">
    <property type="entry name" value="metallo-hydrolase-like_MBL-fold"/>
    <property type="match status" value="1"/>
</dbReference>